<dbReference type="SUPFAM" id="SSF46785">
    <property type="entry name" value="Winged helix' DNA-binding domain"/>
    <property type="match status" value="1"/>
</dbReference>
<evidence type="ECO:0000259" key="5">
    <source>
        <dbReference type="Pfam" id="PF00891"/>
    </source>
</evidence>
<feature type="region of interest" description="Disordered" evidence="4">
    <location>
        <begin position="1"/>
        <end position="23"/>
    </location>
</feature>
<dbReference type="InterPro" id="IPR012967">
    <property type="entry name" value="COMT_dimerisation"/>
</dbReference>
<protein>
    <submittedName>
        <fullName evidence="7">O-methyltransferase</fullName>
    </submittedName>
</protein>
<dbReference type="Gene3D" id="3.40.50.150">
    <property type="entry name" value="Vaccinia Virus protein VP39"/>
    <property type="match status" value="1"/>
</dbReference>
<dbReference type="Pfam" id="PF08100">
    <property type="entry name" value="Dimerisation"/>
    <property type="match status" value="1"/>
</dbReference>
<evidence type="ECO:0000256" key="1">
    <source>
        <dbReference type="ARBA" id="ARBA00022603"/>
    </source>
</evidence>
<dbReference type="InterPro" id="IPR029063">
    <property type="entry name" value="SAM-dependent_MTases_sf"/>
</dbReference>
<proteinExistence type="predicted"/>
<feature type="domain" description="O-methyltransferase C-terminal" evidence="5">
    <location>
        <begin position="170"/>
        <end position="381"/>
    </location>
</feature>
<dbReference type="InterPro" id="IPR036388">
    <property type="entry name" value="WH-like_DNA-bd_sf"/>
</dbReference>
<dbReference type="AlphaFoldDB" id="A0A372LXM3"/>
<dbReference type="Gene3D" id="1.10.287.1350">
    <property type="match status" value="1"/>
</dbReference>
<keyword evidence="3" id="KW-0949">S-adenosyl-L-methionine</keyword>
<dbReference type="Gene3D" id="1.10.10.10">
    <property type="entry name" value="Winged helix-like DNA-binding domain superfamily/Winged helix DNA-binding domain"/>
    <property type="match status" value="1"/>
</dbReference>
<dbReference type="InterPro" id="IPR001077">
    <property type="entry name" value="COMT_C"/>
</dbReference>
<dbReference type="PANTHER" id="PTHR43712">
    <property type="entry name" value="PUTATIVE (AFU_ORTHOLOGUE AFUA_4G14580)-RELATED"/>
    <property type="match status" value="1"/>
</dbReference>
<keyword evidence="1 7" id="KW-0489">Methyltransferase</keyword>
<feature type="region of interest" description="Disordered" evidence="4">
    <location>
        <begin position="44"/>
        <end position="63"/>
    </location>
</feature>
<dbReference type="Proteomes" id="UP000263094">
    <property type="component" value="Unassembled WGS sequence"/>
</dbReference>
<feature type="region of interest" description="Disordered" evidence="4">
    <location>
        <begin position="400"/>
        <end position="421"/>
    </location>
</feature>
<dbReference type="Pfam" id="PF00891">
    <property type="entry name" value="Methyltransf_2"/>
    <property type="match status" value="1"/>
</dbReference>
<organism evidence="7 8">
    <name type="scientific">Streptomyces triticagri</name>
    <dbReference type="NCBI Taxonomy" id="2293568"/>
    <lineage>
        <taxon>Bacteria</taxon>
        <taxon>Bacillati</taxon>
        <taxon>Actinomycetota</taxon>
        <taxon>Actinomycetes</taxon>
        <taxon>Kitasatosporales</taxon>
        <taxon>Streptomycetaceae</taxon>
        <taxon>Streptomyces</taxon>
    </lineage>
</organism>
<accession>A0A372LXM3</accession>
<keyword evidence="8" id="KW-1185">Reference proteome</keyword>
<name>A0A372LXM3_9ACTN</name>
<evidence type="ECO:0000256" key="4">
    <source>
        <dbReference type="SAM" id="MobiDB-lite"/>
    </source>
</evidence>
<gene>
    <name evidence="7" type="ORF">DY218_31050</name>
</gene>
<comment type="caution">
    <text evidence="7">The sequence shown here is derived from an EMBL/GenBank/DDBJ whole genome shotgun (WGS) entry which is preliminary data.</text>
</comment>
<evidence type="ECO:0000313" key="8">
    <source>
        <dbReference type="Proteomes" id="UP000263094"/>
    </source>
</evidence>
<dbReference type="InterPro" id="IPR016461">
    <property type="entry name" value="COMT-like"/>
</dbReference>
<sequence length="421" mass="45553">MRTCPERSGPSSLRPRTSDAAPRLAARRLAATRRLVATRQPTESCMTDTLPGIDPADPPDPAQLPPPVGMLLLVTAKWISQAVHVAAELGIADLVSDGPQTVDDLAAKAGCRTQPLHRVLRAIASYGVFAELPDGRIVNTPMSDYLRTDVPGSVRHMARMEGADFTWRPYGKLLHTVRTGEPAFDHVFGQRIFDHLAEHPREEEIFNRAMTSFTEQSADAIVADHDFSRHPVITDLGGGQGHLLAAILRANPEVRGVLLDRAPVVESAQRAPVGPEVRARMSYVAGDFFGPIPPEAHADAYVLRTCLHDWSDDECVAILRNVRTAMGDRTDARLLIMESVVQPGNAFDVGKLIDLEMLTLTTGLERTEAQWAHVLERAGFAVAAITETEPPLSVIEARPASAHTPTAVPTAVQTPTDGGTS</sequence>
<dbReference type="SUPFAM" id="SSF53335">
    <property type="entry name" value="S-adenosyl-L-methionine-dependent methyltransferases"/>
    <property type="match status" value="1"/>
</dbReference>
<dbReference type="PANTHER" id="PTHR43712:SF2">
    <property type="entry name" value="O-METHYLTRANSFERASE CICE"/>
    <property type="match status" value="1"/>
</dbReference>
<dbReference type="GO" id="GO:0008171">
    <property type="term" value="F:O-methyltransferase activity"/>
    <property type="evidence" value="ECO:0007669"/>
    <property type="project" value="InterPro"/>
</dbReference>
<dbReference type="InterPro" id="IPR036390">
    <property type="entry name" value="WH_DNA-bd_sf"/>
</dbReference>
<evidence type="ECO:0000259" key="6">
    <source>
        <dbReference type="Pfam" id="PF08100"/>
    </source>
</evidence>
<feature type="domain" description="O-methyltransferase dimerisation" evidence="6">
    <location>
        <begin position="75"/>
        <end position="146"/>
    </location>
</feature>
<dbReference type="EMBL" id="QUAK01000232">
    <property type="protein sequence ID" value="RFU82787.1"/>
    <property type="molecule type" value="Genomic_DNA"/>
</dbReference>
<dbReference type="GO" id="GO:0032259">
    <property type="term" value="P:methylation"/>
    <property type="evidence" value="ECO:0007669"/>
    <property type="project" value="UniProtKB-KW"/>
</dbReference>
<evidence type="ECO:0000256" key="2">
    <source>
        <dbReference type="ARBA" id="ARBA00022679"/>
    </source>
</evidence>
<keyword evidence="2 7" id="KW-0808">Transferase</keyword>
<evidence type="ECO:0000313" key="7">
    <source>
        <dbReference type="EMBL" id="RFU82787.1"/>
    </source>
</evidence>
<dbReference type="GO" id="GO:0046983">
    <property type="term" value="F:protein dimerization activity"/>
    <property type="evidence" value="ECO:0007669"/>
    <property type="project" value="InterPro"/>
</dbReference>
<reference evidence="7 8" key="1">
    <citation type="submission" date="2018-08" db="EMBL/GenBank/DDBJ databases">
        <title>Isolation, diversity and antifungal activity of Actinobacteria from wheat.</title>
        <authorList>
            <person name="Han C."/>
        </authorList>
    </citation>
    <scope>NUCLEOTIDE SEQUENCE [LARGE SCALE GENOMIC DNA]</scope>
    <source>
        <strain evidence="7 8">NEAU-YY421</strain>
    </source>
</reference>
<evidence type="ECO:0000256" key="3">
    <source>
        <dbReference type="ARBA" id="ARBA00022691"/>
    </source>
</evidence>
<dbReference type="PROSITE" id="PS51683">
    <property type="entry name" value="SAM_OMT_II"/>
    <property type="match status" value="1"/>
</dbReference>